<dbReference type="PANTHER" id="PTHR45809">
    <property type="entry name" value="VIRAL IAP-ASSOCIATED FACTOR HOMOLOG"/>
    <property type="match status" value="1"/>
</dbReference>
<dbReference type="PANTHER" id="PTHR45809:SF3">
    <property type="entry name" value="VIRAL IAP-ASSOCIATED FACTOR HOMOLOG"/>
    <property type="match status" value="1"/>
</dbReference>
<sequence>MSSTHPTNITTEWDDLQRKHGNLPKIVPQKTSEQESCELVEALEFKLLREARLARLKKQMAQTGPIYAAPVSVTIENFVKEVTEASKCPQASDESLQIAGGIYIPVLLLHDGPDKPLLKQGWQQLSRRYPRVKFTMGSAMQILKSSTPNVSAPSSILLYFGGTCILQKCASAALEVHGYDYATRDIIDRVADAMEIILNSVPGHVALSLQDSDSDDSNLDDENERRDGCSKMLEKLGISSSDRCYTLSFSRATRL</sequence>
<dbReference type="Gene3D" id="3.40.30.10">
    <property type="entry name" value="Glutaredoxin"/>
    <property type="match status" value="1"/>
</dbReference>
<comment type="similarity">
    <text evidence="1">Belongs to the phosducin family.</text>
</comment>
<dbReference type="AlphaFoldDB" id="A0AAD9UQL0"/>
<dbReference type="GeneID" id="94335555"/>
<comment type="caution">
    <text evidence="2">The sequence shown here is derived from an EMBL/GenBank/DDBJ whole genome shotgun (WGS) entry which is preliminary data.</text>
</comment>
<dbReference type="GO" id="GO:0006457">
    <property type="term" value="P:protein folding"/>
    <property type="evidence" value="ECO:0007669"/>
    <property type="project" value="TreeGrafter"/>
</dbReference>
<dbReference type="EMBL" id="JALLKP010000001">
    <property type="protein sequence ID" value="KAK2198248.1"/>
    <property type="molecule type" value="Genomic_DNA"/>
</dbReference>
<dbReference type="InterPro" id="IPR051498">
    <property type="entry name" value="Phosducin-like_chap/apop_reg"/>
</dbReference>
<accession>A0AAD9UQL0</accession>
<gene>
    <name evidence="2" type="ORF">BdWA1_001257</name>
</gene>
<evidence type="ECO:0000256" key="1">
    <source>
        <dbReference type="ARBA" id="ARBA00009686"/>
    </source>
</evidence>
<organism evidence="2 3">
    <name type="scientific">Babesia duncani</name>
    <dbReference type="NCBI Taxonomy" id="323732"/>
    <lineage>
        <taxon>Eukaryota</taxon>
        <taxon>Sar</taxon>
        <taxon>Alveolata</taxon>
        <taxon>Apicomplexa</taxon>
        <taxon>Aconoidasida</taxon>
        <taxon>Piroplasmida</taxon>
        <taxon>Babesiidae</taxon>
        <taxon>Babesia</taxon>
    </lineage>
</organism>
<proteinExistence type="inferred from homology"/>
<evidence type="ECO:0000313" key="2">
    <source>
        <dbReference type="EMBL" id="KAK2198248.1"/>
    </source>
</evidence>
<dbReference type="RefSeq" id="XP_067805090.1">
    <property type="nucleotide sequence ID" value="XM_067946299.1"/>
</dbReference>
<name>A0AAD9UQL0_9APIC</name>
<protein>
    <recommendedName>
        <fullName evidence="4">Phosducin thioredoxin-like domain-containing protein</fullName>
    </recommendedName>
</protein>
<reference evidence="2" key="1">
    <citation type="journal article" date="2023" name="Nat. Microbiol.">
        <title>Babesia duncani multi-omics identifies virulence factors and drug targets.</title>
        <authorList>
            <person name="Singh P."/>
            <person name="Lonardi S."/>
            <person name="Liang Q."/>
            <person name="Vydyam P."/>
            <person name="Khabirova E."/>
            <person name="Fang T."/>
            <person name="Gihaz S."/>
            <person name="Thekkiniath J."/>
            <person name="Munshi M."/>
            <person name="Abel S."/>
            <person name="Ciampossin L."/>
            <person name="Batugedara G."/>
            <person name="Gupta M."/>
            <person name="Lu X.M."/>
            <person name="Lenz T."/>
            <person name="Chakravarty S."/>
            <person name="Cornillot E."/>
            <person name="Hu Y."/>
            <person name="Ma W."/>
            <person name="Gonzalez L.M."/>
            <person name="Sanchez S."/>
            <person name="Estrada K."/>
            <person name="Sanchez-Flores A."/>
            <person name="Montero E."/>
            <person name="Harb O.S."/>
            <person name="Le Roch K.G."/>
            <person name="Mamoun C.B."/>
        </authorList>
    </citation>
    <scope>NUCLEOTIDE SEQUENCE</scope>
    <source>
        <strain evidence="2">WA1</strain>
    </source>
</reference>
<dbReference type="GO" id="GO:0005737">
    <property type="term" value="C:cytoplasm"/>
    <property type="evidence" value="ECO:0007669"/>
    <property type="project" value="TreeGrafter"/>
</dbReference>
<dbReference type="KEGG" id="bdw:94335555"/>
<evidence type="ECO:0008006" key="4">
    <source>
        <dbReference type="Google" id="ProtNLM"/>
    </source>
</evidence>
<dbReference type="Proteomes" id="UP001214638">
    <property type="component" value="Unassembled WGS sequence"/>
</dbReference>
<keyword evidence="3" id="KW-1185">Reference proteome</keyword>
<evidence type="ECO:0000313" key="3">
    <source>
        <dbReference type="Proteomes" id="UP001214638"/>
    </source>
</evidence>